<feature type="transmembrane region" description="Helical" evidence="1">
    <location>
        <begin position="468"/>
        <end position="489"/>
    </location>
</feature>
<keyword evidence="1" id="KW-0472">Membrane</keyword>
<evidence type="ECO:0000256" key="1">
    <source>
        <dbReference type="SAM" id="Phobius"/>
    </source>
</evidence>
<organism evidence="2 3">
    <name type="scientific">Loveridge's garter snake virus 1</name>
    <dbReference type="NCBI Taxonomy" id="1881951"/>
    <lineage>
        <taxon>Viruses</taxon>
        <taxon>Riboviria</taxon>
        <taxon>Orthornavirae</taxon>
        <taxon>Negarnaviricota</taxon>
        <taxon>Haploviricotina</taxon>
        <taxon>Monjiviricetes</taxon>
        <taxon>Mononegavirales</taxon>
        <taxon>Bornaviridae</taxon>
        <taxon>Orthobornavirus</taxon>
        <taxon>Orthobornavirus elapsoideae</taxon>
    </lineage>
</organism>
<dbReference type="OrthoDB" id="1946at10239"/>
<dbReference type="InterPro" id="IPR009344">
    <property type="entry name" value="BDV_G"/>
</dbReference>
<accession>A0A077EMR3</accession>
<keyword evidence="1" id="KW-0812">Transmembrane</keyword>
<proteinExistence type="predicted"/>
<evidence type="ECO:0000313" key="3">
    <source>
        <dbReference type="Proteomes" id="UP000156487"/>
    </source>
</evidence>
<gene>
    <name evidence="2" type="primary">G</name>
</gene>
<dbReference type="EMBL" id="KM114265">
    <property type="protein sequence ID" value="AIL50411.1"/>
    <property type="molecule type" value="Viral_cRNA"/>
</dbReference>
<sequence>MLPSMCILIGSGMLELVHLVQTSELQALNCDTRSSPALIDLEIRRLCHKTTENVVSCEVSYQNHTVEEVKATLVSCYSYRCTTYWGFFGSYSADKMTFRYTGNATTCNNQTVEEPYICNWYYCCSKAVNTICRCTNNNVTVVIKSAPPYMYCSFGDCSTVTKREIERGLAKLSDGSLLYFNSTIIPPDIVNTSINGSVLCNNKSKLVSFDKFRRSYPLRKWKYNSQSINITCSNDSNICPAKRRKRDLSQVSYALHKIRPILADAWEDCEIMQSLILGMTGSNLFSSSQFLRKWLNRTDIIGYVVGGLGVIWQCSRVNVSFLSWNESTYFPPVSYMDKIMYLNDEDRLQDSTPEAKPGLKRLLLHGSYFLGTVGSGLKPKLVSYDRSTHDYHLDEFDAIFNLTPEVDLISGHETNPINHAFGTQSGLLPYTRSTNLTSTDTGSGWVHIGLPSFTFLNPLGWVRDILSWAAWIGGILYLITLCISLPALINRKRRLGRWS</sequence>
<dbReference type="KEGG" id="vg:20268190"/>
<dbReference type="Pfam" id="PF06208">
    <property type="entry name" value="BDV_G"/>
    <property type="match status" value="1"/>
</dbReference>
<protein>
    <submittedName>
        <fullName evidence="2">Glycoprotein</fullName>
    </submittedName>
</protein>
<dbReference type="Proteomes" id="UP000156487">
    <property type="component" value="Segment"/>
</dbReference>
<dbReference type="GeneID" id="20268190"/>
<reference evidence="2 3" key="1">
    <citation type="journal article" date="2014" name="Genome Announc.">
        <title>Genome Sequence of a Bornavirus Recovered from an African Garter Snake (Elapsoidea loveridgei).</title>
        <authorList>
            <person name="Stenglein M.D."/>
            <person name="Leavitt E.B."/>
            <person name="Abramovitch M.A."/>
            <person name="McGuire J.A."/>
            <person name="DeRisi J.L."/>
        </authorList>
    </citation>
    <scope>NUCLEOTIDE SEQUENCE [LARGE SCALE GENOMIC DNA]</scope>
    <source>
        <strain evidence="2">251327</strain>
    </source>
</reference>
<dbReference type="RefSeq" id="YP_009055062.1">
    <property type="nucleotide sequence ID" value="NC_024778.1"/>
</dbReference>
<keyword evidence="1" id="KW-1133">Transmembrane helix</keyword>
<evidence type="ECO:0000313" key="2">
    <source>
        <dbReference type="EMBL" id="AIL50411.1"/>
    </source>
</evidence>
<name>A0A077EMR3_9MONO</name>
<keyword evidence="3" id="KW-1185">Reference proteome</keyword>